<comment type="caution">
    <text evidence="1">The sequence shown here is derived from an EMBL/GenBank/DDBJ whole genome shotgun (WGS) entry which is preliminary data.</text>
</comment>
<proteinExistence type="predicted"/>
<keyword evidence="2" id="KW-1185">Reference proteome</keyword>
<protein>
    <submittedName>
        <fullName evidence="1">Uncharacterized protein</fullName>
    </submittedName>
</protein>
<organism evidence="1 2">
    <name type="scientific">Gibberella nygamai</name>
    <name type="common">Bean root rot disease fungus</name>
    <name type="synonym">Fusarium nygamai</name>
    <dbReference type="NCBI Taxonomy" id="42673"/>
    <lineage>
        <taxon>Eukaryota</taxon>
        <taxon>Fungi</taxon>
        <taxon>Dikarya</taxon>
        <taxon>Ascomycota</taxon>
        <taxon>Pezizomycotina</taxon>
        <taxon>Sordariomycetes</taxon>
        <taxon>Hypocreomycetidae</taxon>
        <taxon>Hypocreales</taxon>
        <taxon>Nectriaceae</taxon>
        <taxon>Fusarium</taxon>
        <taxon>Fusarium fujikuroi species complex</taxon>
    </lineage>
</organism>
<dbReference type="STRING" id="42673.A0A2K0W794"/>
<dbReference type="AlphaFoldDB" id="A0A2K0W794"/>
<evidence type="ECO:0000313" key="1">
    <source>
        <dbReference type="EMBL" id="PNP78160.1"/>
    </source>
</evidence>
<dbReference type="Proteomes" id="UP000236664">
    <property type="component" value="Unassembled WGS sequence"/>
</dbReference>
<gene>
    <name evidence="1" type="ORF">FNYG_08477</name>
</gene>
<sequence length="284" mass="32735">MAAEQESQSLNPETKLGKHISDSAKSLLHELLRFTNSRPFNKEGKEHISYPRMRIRLLGSERIVIEHNDQGIPEADMDAIYESGSVGQFKTFDFRKIIAACKKVHLQSGLSSLMFHYNIFDPTDKALYISKRREDISTYALGTRFTLLLHDQGNRKDVETLKNIIHHQFEELHDATLLFLKEVKTLEVEFCGMDEKVYRNCRWEKNEVDEHSLRISMAKSEYGERSSGLQCYHVAEQPLLDLATTVVLAFPLTIHSEPETKKTIVKKLFNFVPLRTWSHGVSQV</sequence>
<accession>A0A2K0W794</accession>
<reference evidence="1 2" key="1">
    <citation type="submission" date="2017-06" db="EMBL/GenBank/DDBJ databases">
        <title>Genome of Fusarium nygamai isolate CS10214.</title>
        <authorList>
            <person name="Gardiner D.M."/>
            <person name="Obanor F."/>
            <person name="Kazan K."/>
        </authorList>
    </citation>
    <scope>NUCLEOTIDE SEQUENCE [LARGE SCALE GENOMIC DNA]</scope>
    <source>
        <strain evidence="1 2">CS10214</strain>
    </source>
</reference>
<dbReference type="EMBL" id="MTQA01000114">
    <property type="protein sequence ID" value="PNP78160.1"/>
    <property type="molecule type" value="Genomic_DNA"/>
</dbReference>
<dbReference type="OrthoDB" id="1262810at2759"/>
<name>A0A2K0W794_GIBNY</name>
<evidence type="ECO:0000313" key="2">
    <source>
        <dbReference type="Proteomes" id="UP000236664"/>
    </source>
</evidence>